<evidence type="ECO:0000313" key="4">
    <source>
        <dbReference type="Proteomes" id="UP000027855"/>
    </source>
</evidence>
<protein>
    <submittedName>
        <fullName evidence="3">Uncharacterized protein</fullName>
    </submittedName>
</protein>
<evidence type="ECO:0000313" key="3">
    <source>
        <dbReference type="EMBL" id="KEO43968.1"/>
    </source>
</evidence>
<feature type="transmembrane region" description="Helical" evidence="2">
    <location>
        <begin position="203"/>
        <end position="222"/>
    </location>
</feature>
<dbReference type="AlphaFoldDB" id="A0A074IQN0"/>
<name>A0A074IQN0_STRSL</name>
<dbReference type="EMBL" id="JJMT01000024">
    <property type="protein sequence ID" value="KEO43968.1"/>
    <property type="molecule type" value="Genomic_DNA"/>
</dbReference>
<reference evidence="3 4" key="1">
    <citation type="submission" date="2014-04" db="EMBL/GenBank/DDBJ databases">
        <title>Variable characteristics of bacteriocin-producing Streptococcus salivarius strains isolated from Malaysian subjects.</title>
        <authorList>
            <person name="Philip K."/>
            <person name="Barbour A."/>
        </authorList>
    </citation>
    <scope>NUCLEOTIDE SEQUENCE [LARGE SCALE GENOMIC DNA]</scope>
    <source>
        <strain evidence="3 4">NU10</strain>
    </source>
</reference>
<feature type="transmembrane region" description="Helical" evidence="2">
    <location>
        <begin position="46"/>
        <end position="67"/>
    </location>
</feature>
<keyword evidence="2" id="KW-1133">Transmembrane helix</keyword>
<feature type="region of interest" description="Disordered" evidence="1">
    <location>
        <begin position="1"/>
        <end position="29"/>
    </location>
</feature>
<keyword evidence="2" id="KW-0472">Membrane</keyword>
<proteinExistence type="predicted"/>
<dbReference type="RefSeq" id="WP_037602771.1">
    <property type="nucleotide sequence ID" value="NZ_JADPCF010000002.1"/>
</dbReference>
<accession>A0A074IQN0</accession>
<organism evidence="3 4">
    <name type="scientific">Streptococcus salivarius</name>
    <dbReference type="NCBI Taxonomy" id="1304"/>
    <lineage>
        <taxon>Bacteria</taxon>
        <taxon>Bacillati</taxon>
        <taxon>Bacillota</taxon>
        <taxon>Bacilli</taxon>
        <taxon>Lactobacillales</taxon>
        <taxon>Streptococcaceae</taxon>
        <taxon>Streptococcus</taxon>
    </lineage>
</organism>
<keyword evidence="2" id="KW-0812">Transmembrane</keyword>
<evidence type="ECO:0000256" key="1">
    <source>
        <dbReference type="SAM" id="MobiDB-lite"/>
    </source>
</evidence>
<dbReference type="Proteomes" id="UP000027855">
    <property type="component" value="Unassembled WGS sequence"/>
</dbReference>
<evidence type="ECO:0000256" key="2">
    <source>
        <dbReference type="SAM" id="Phobius"/>
    </source>
</evidence>
<sequence length="242" mass="29060">MRHQSKRKYADRKKLNRKYHSQKAYRKEQKRKTGWRARLDKFTDRLANILGIGFLIILPIFIIYVIFFDHNVYKDSIYGLWQSESHQLAISYEGGYKSGKRNWEIVQDGNVLIKNARIDEIKRFNDGTLYIEVYAEERLLSNLPTKNGYNYLNMYVRKDNYLTYDGESYKRIDDENKSITWKDGSKSLYGQRITLFDRLKPHIVFGIIGSMFLYVIFVDWRIKRNLKRKNRLNEASTKEKIR</sequence>
<gene>
    <name evidence="3" type="ORF">DL07_05220</name>
</gene>
<comment type="caution">
    <text evidence="3">The sequence shown here is derived from an EMBL/GenBank/DDBJ whole genome shotgun (WGS) entry which is preliminary data.</text>
</comment>